<evidence type="ECO:0000256" key="2">
    <source>
        <dbReference type="ARBA" id="ARBA00023002"/>
    </source>
</evidence>
<dbReference type="PANTHER" id="PTHR43180">
    <property type="entry name" value="3-OXOACYL-(ACYL-CARRIER-PROTEIN) REDUCTASE (AFU_ORTHOLOGUE AFUA_6G11210)"/>
    <property type="match status" value="1"/>
</dbReference>
<organism evidence="3 4">
    <name type="scientific">Cladophialophora chaetospira</name>
    <dbReference type="NCBI Taxonomy" id="386627"/>
    <lineage>
        <taxon>Eukaryota</taxon>
        <taxon>Fungi</taxon>
        <taxon>Dikarya</taxon>
        <taxon>Ascomycota</taxon>
        <taxon>Pezizomycotina</taxon>
        <taxon>Eurotiomycetes</taxon>
        <taxon>Chaetothyriomycetidae</taxon>
        <taxon>Chaetothyriales</taxon>
        <taxon>Herpotrichiellaceae</taxon>
        <taxon>Cladophialophora</taxon>
    </lineage>
</organism>
<proteinExistence type="inferred from homology"/>
<dbReference type="Proteomes" id="UP001172673">
    <property type="component" value="Unassembled WGS sequence"/>
</dbReference>
<evidence type="ECO:0008006" key="5">
    <source>
        <dbReference type="Google" id="ProtNLM"/>
    </source>
</evidence>
<keyword evidence="4" id="KW-1185">Reference proteome</keyword>
<evidence type="ECO:0000256" key="1">
    <source>
        <dbReference type="ARBA" id="ARBA00006484"/>
    </source>
</evidence>
<evidence type="ECO:0000313" key="4">
    <source>
        <dbReference type="Proteomes" id="UP001172673"/>
    </source>
</evidence>
<dbReference type="AlphaFoldDB" id="A0AA38X8H1"/>
<sequence length="321" mass="36635">MPLSKYTYTGPIDHTVVPDTAQVRGKSVIVTGGANGMGEGMVRTFVEAGAFVTFADLNARGLDIEKELNSKGRTCAFVKCDIRNWDDQVRLFEIARERSPAQSVDVVIANAGISRSSGDSLWTLDDPNGPPTKPDLKIVDVNIVGTFYTWRLAVHYFRKQPDTDARDRCFIMTGSMVAYIDSPGNWEYTSTKYALRGFMKTCRRNSWEQGIRINYVAPCWIKSAIRTKEYEQWLIEHGIEFGEHADCAGAMMRIACDKSINGRSLMITPRSKNKEGFEDVDREDYKANREEDQFMIKTQVTQLRIIEDQWRDDYKVRIYKT</sequence>
<dbReference type="SUPFAM" id="SSF51735">
    <property type="entry name" value="NAD(P)-binding Rossmann-fold domains"/>
    <property type="match status" value="1"/>
</dbReference>
<dbReference type="GO" id="GO:0016491">
    <property type="term" value="F:oxidoreductase activity"/>
    <property type="evidence" value="ECO:0007669"/>
    <property type="project" value="UniProtKB-KW"/>
</dbReference>
<dbReference type="InterPro" id="IPR036291">
    <property type="entry name" value="NAD(P)-bd_dom_sf"/>
</dbReference>
<keyword evidence="2" id="KW-0560">Oxidoreductase</keyword>
<comment type="similarity">
    <text evidence="1">Belongs to the short-chain dehydrogenases/reductases (SDR) family.</text>
</comment>
<dbReference type="PRINTS" id="PR00081">
    <property type="entry name" value="GDHRDH"/>
</dbReference>
<dbReference type="Gene3D" id="3.40.50.720">
    <property type="entry name" value="NAD(P)-binding Rossmann-like Domain"/>
    <property type="match status" value="1"/>
</dbReference>
<reference evidence="3" key="1">
    <citation type="submission" date="2022-10" db="EMBL/GenBank/DDBJ databases">
        <title>Culturing micro-colonial fungi from biological soil crusts in the Mojave desert and describing Neophaeococcomyces mojavensis, and introducing the new genera and species Taxawa tesnikishii.</title>
        <authorList>
            <person name="Kurbessoian T."/>
            <person name="Stajich J.E."/>
        </authorList>
    </citation>
    <scope>NUCLEOTIDE SEQUENCE</scope>
    <source>
        <strain evidence="3">TK_41</strain>
    </source>
</reference>
<comment type="caution">
    <text evidence="3">The sequence shown here is derived from an EMBL/GenBank/DDBJ whole genome shotgun (WGS) entry which is preliminary data.</text>
</comment>
<dbReference type="EMBL" id="JAPDRK010000009">
    <property type="protein sequence ID" value="KAJ9608740.1"/>
    <property type="molecule type" value="Genomic_DNA"/>
</dbReference>
<protein>
    <recommendedName>
        <fullName evidence="5">5'-hydroxyaverantin dehydrogenase</fullName>
    </recommendedName>
</protein>
<evidence type="ECO:0000313" key="3">
    <source>
        <dbReference type="EMBL" id="KAJ9608740.1"/>
    </source>
</evidence>
<name>A0AA38X8H1_9EURO</name>
<accession>A0AA38X8H1</accession>
<dbReference type="PANTHER" id="PTHR43180:SF31">
    <property type="entry name" value="CHAIN DEHYDROGENASE_REDUCTASE, PUTATIVE (AFU_ORTHOLOGUE AFUA_2G16570)-RELATED"/>
    <property type="match status" value="1"/>
</dbReference>
<gene>
    <name evidence="3" type="ORF">H2200_006511</name>
</gene>
<dbReference type="InterPro" id="IPR002347">
    <property type="entry name" value="SDR_fam"/>
</dbReference>
<dbReference type="Pfam" id="PF00106">
    <property type="entry name" value="adh_short"/>
    <property type="match status" value="1"/>
</dbReference>